<keyword evidence="2" id="KW-1185">Reference proteome</keyword>
<gene>
    <name evidence="1" type="primary">VAM6</name>
    <name evidence="1" type="ORF">M8818_001473</name>
</gene>
<proteinExistence type="predicted"/>
<reference evidence="1" key="1">
    <citation type="submission" date="2024-02" db="EMBL/GenBank/DDBJ databases">
        <title>Metagenome Assembled Genome of Zalaria obscura JY119.</title>
        <authorList>
            <person name="Vighnesh L."/>
            <person name="Jagadeeshwari U."/>
            <person name="Venkata Ramana C."/>
            <person name="Sasikala C."/>
        </authorList>
    </citation>
    <scope>NUCLEOTIDE SEQUENCE</scope>
    <source>
        <strain evidence="1">JY119</strain>
    </source>
</reference>
<accession>A0ACC3SKG3</accession>
<name>A0ACC3SKG3_9PEZI</name>
<evidence type="ECO:0000313" key="1">
    <source>
        <dbReference type="EMBL" id="KAK8217220.1"/>
    </source>
</evidence>
<dbReference type="EMBL" id="JAMKPW020000006">
    <property type="protein sequence ID" value="KAK8217220.1"/>
    <property type="molecule type" value="Genomic_DNA"/>
</dbReference>
<protein>
    <submittedName>
        <fullName evidence="1">Vacuolar morphogenesis protein 6</fullName>
    </submittedName>
</protein>
<dbReference type="Proteomes" id="UP001320706">
    <property type="component" value="Unassembled WGS sequence"/>
</dbReference>
<organism evidence="1 2">
    <name type="scientific">Zalaria obscura</name>
    <dbReference type="NCBI Taxonomy" id="2024903"/>
    <lineage>
        <taxon>Eukaryota</taxon>
        <taxon>Fungi</taxon>
        <taxon>Dikarya</taxon>
        <taxon>Ascomycota</taxon>
        <taxon>Pezizomycotina</taxon>
        <taxon>Dothideomycetes</taxon>
        <taxon>Dothideomycetidae</taxon>
        <taxon>Dothideales</taxon>
        <taxon>Zalariaceae</taxon>
        <taxon>Zalaria</taxon>
    </lineage>
</organism>
<evidence type="ECO:0000313" key="2">
    <source>
        <dbReference type="Proteomes" id="UP001320706"/>
    </source>
</evidence>
<sequence>MLSAFRAQPIYELKPRDKSKIESVLAYGDRLLVGLNTGSLRIYRVNDTSDELSTQTSEADDNAPSKTRAVDLLREEEKFSRRPILQLAIIKEANILVSLSDNYVSIHDLQTYALQERLEKTRGATAFAVMSHVVKDEESGIPSLVSRLAVAVKRKIVLWNWQDMELLPETQEVALPASVKSLTWATGTRVVVGMDPGFSIVDVDTQEITDVNKPGQAGDAAGQAGVRFGAVNASGMGYMGMGSWVPKPMATKLAEGQLLLAKDVNTLFVDADGKALEKRQIPWHTAPEAVGYSYPYLLALQQTAKGALDVRNPDTLSLLQTINLPGASFLHVPQPNISLAHAGKGFLVASERCIWRMGALGYEAQIDELVSKARYDEAISLLNMLEDTLLKDKEGRIREIMMLKAQGLFEQQKYRPALDLFTDASAPPERVIALYPKSIAGEISSIESAEASEAEAPADEQQEDNGEGQAKGEEDAKETPSGPQKSVLGKVMGGQKRDSDAGSIRSLKTDTDNLSIRGKPGKPAVKPLEGSDLKAAVLALCSFLAQSRVQIQKYINPDGTLKDAAKSGDDSASTTPPFAKLIKLPDVTSDIDWQTELLSVAKLVDTTLFRAYMHALPSLAGPLFRLDNFCDPHVVEEKLYESGRYTDLIDFLHGKKLHREALELLEKFGRNEAAEEVMPALRGPGRTVGYLQQLPPELIDIILEFAEWPIRTDPDLGMEVFLADTENAENLPRDRVLDFLTPLDQELAVRYLEHIINELNDTTPDYHQRLVDLYLSRLRDDTSPDHAAQRARLESFLRNSTHYNKAKTFRQLPSDKPDFYEARAIVLAAMGNHKQALSIYVFQIRDSAKAEEYCNRLYLSSQQQPEQEKATKPPLSRTTSERDRPSVPIDPESAAHPNIYTTLLGLYLRPPPGEQVQWPPALDLLSKHGARLPASSTLDLMPNDLAIKELERYFRGRMRNANSVLNEERIVRGLEGVRKVTVEMELLLGRDVDVGSGGVGAGAGTKGGRARRVVIREDDHCRVCHKRFGASAVRVYPDNEVVHYGCVGRSGVKRQQGSDFGGLKKVPWA</sequence>
<comment type="caution">
    <text evidence="1">The sequence shown here is derived from an EMBL/GenBank/DDBJ whole genome shotgun (WGS) entry which is preliminary data.</text>
</comment>